<feature type="compositionally biased region" description="Basic and acidic residues" evidence="1">
    <location>
        <begin position="733"/>
        <end position="749"/>
    </location>
</feature>
<feature type="compositionally biased region" description="Basic residues" evidence="1">
    <location>
        <begin position="768"/>
        <end position="777"/>
    </location>
</feature>
<accession>A0A0N0P4J9</accession>
<feature type="compositionally biased region" description="Basic and acidic residues" evidence="1">
    <location>
        <begin position="758"/>
        <end position="767"/>
    </location>
</feature>
<feature type="region of interest" description="Disordered" evidence="1">
    <location>
        <begin position="219"/>
        <end position="317"/>
    </location>
</feature>
<evidence type="ECO:0000256" key="1">
    <source>
        <dbReference type="SAM" id="MobiDB-lite"/>
    </source>
</evidence>
<dbReference type="Proteomes" id="UP000038009">
    <property type="component" value="Unassembled WGS sequence"/>
</dbReference>
<reference evidence="2 3" key="1">
    <citation type="journal article" date="2015" name="PLoS Pathog.">
        <title>Leptomonas seymouri: Adaptations to the Dixenous Life Cycle Analyzed by Genome Sequencing, Transcriptome Profiling and Co-infection with Leishmania donovani.</title>
        <authorList>
            <person name="Kraeva N."/>
            <person name="Butenko A."/>
            <person name="Hlavacova J."/>
            <person name="Kostygov A."/>
            <person name="Myskova J."/>
            <person name="Grybchuk D."/>
            <person name="Lestinova T."/>
            <person name="Votypka J."/>
            <person name="Volf P."/>
            <person name="Opperdoes F."/>
            <person name="Flegontov P."/>
            <person name="Lukes J."/>
            <person name="Yurchenko V."/>
        </authorList>
    </citation>
    <scope>NUCLEOTIDE SEQUENCE [LARGE SCALE GENOMIC DNA]</scope>
    <source>
        <strain evidence="2 3">ATCC 30220</strain>
    </source>
</reference>
<feature type="compositionally biased region" description="Basic and acidic residues" evidence="1">
    <location>
        <begin position="429"/>
        <end position="447"/>
    </location>
</feature>
<organism evidence="2 3">
    <name type="scientific">Leptomonas seymouri</name>
    <dbReference type="NCBI Taxonomy" id="5684"/>
    <lineage>
        <taxon>Eukaryota</taxon>
        <taxon>Discoba</taxon>
        <taxon>Euglenozoa</taxon>
        <taxon>Kinetoplastea</taxon>
        <taxon>Metakinetoplastina</taxon>
        <taxon>Trypanosomatida</taxon>
        <taxon>Trypanosomatidae</taxon>
        <taxon>Leishmaniinae</taxon>
        <taxon>Leptomonas</taxon>
    </lineage>
</organism>
<comment type="caution">
    <text evidence="2">The sequence shown here is derived from an EMBL/GenBank/DDBJ whole genome shotgun (WGS) entry which is preliminary data.</text>
</comment>
<evidence type="ECO:0000313" key="3">
    <source>
        <dbReference type="Proteomes" id="UP000038009"/>
    </source>
</evidence>
<sequence length="1019" mass="110033">MSGVAAQGEPNAFGKLSLSPLRANSSEPSFACHCIVEDVRGRPASPFRSLFVTPERSCMLQVLSPDICLGSGPLPDGAEVLNGSAAAAAAVADDSAVAAYGPRANAAAAPSNNGDTTPEPLESGPRVTQKGIAIPHICGIPQPEDLQTPAQRTKAKREGRAGPKCVRLAKKGAFSNVTSVAVLGRVEPLERKTRQVEAAGWSKLDYMEDEETLYAPYSDEAEPAGTAPGTLEPLPPKRSASRQPRSRFTEPTVAAATVASPPPSHQQKEGGTARYAGGAEDRAMAKAKRAPTQKQQWRHQSKATPQESVLPPSVSVSEEYPSSTAALHCDPVRVGGPCPIRTAASVKRSPNVVRTPPSHLPCTERDLFSVHRLASPGNRRGRHGDDAATLSASAAAAPSVEVAATEAESAGHDALNAYPVGFAACAERGQQRRADAERAQQEREAEAAGRPLPQRDGGASVNSGDAQNASRSRRSRRLSVLPPPRGFEVFALKGQARRADAEREAAQRQREETENCTHAPRINERGPISSRTLGAAPRKSPQTPTSSSEGAVPAAAVRPSAEGDSPDEPLEPHTSVFDRLSKEAEQRDARLRELEKRFAPSFAPQRVTATAAEQQSVMSPESKDTAVAPPARRRGHGHSVFENLYSLANKQVIPPSPSVAVGANSAASSAAAVGPDGFPTTVKRSEAEIEQYIAGMLSREEERRARWEQQLASKTAEERKRLNRPTLNPKTSDFAERARARYRAREDQKNGQAAVERTGQREGEQRARSHPQRRPRQKASSNSLEGTTEGGERLPAAPDRATAGTAESSSPPARRTLGVGFYEHQLQTEERRCRHLDQLRLQRAEEAVKEYTFRPHLNDASRKVSQRLFVESYGTAGVDELCIVNASRSLSSHNAQALNHERRPLSADLSRHTGRSRSASAQSRCPLPEMRDDNRQGPITCNPSSLTGVEEGRFSLNMQPIHAEEVAWTQPMGAITSHSLSEPLSTQLHNLEEMLREWKKLERECSPMLTEHHQESGDE</sequence>
<dbReference type="OMA" id="CTHHPRV"/>
<feature type="compositionally biased region" description="Basic and acidic residues" evidence="1">
    <location>
        <begin position="579"/>
        <end position="598"/>
    </location>
</feature>
<protein>
    <submittedName>
        <fullName evidence="2">Uncharacterized protein</fullName>
    </submittedName>
</protein>
<proteinExistence type="predicted"/>
<feature type="region of interest" description="Disordered" evidence="1">
    <location>
        <begin position="894"/>
        <end position="940"/>
    </location>
</feature>
<evidence type="ECO:0000313" key="2">
    <source>
        <dbReference type="EMBL" id="KPI85386.1"/>
    </source>
</evidence>
<feature type="compositionally biased region" description="Basic and acidic residues" evidence="1">
    <location>
        <begin position="899"/>
        <end position="911"/>
    </location>
</feature>
<feature type="region of interest" description="Disordered" evidence="1">
    <location>
        <begin position="699"/>
        <end position="817"/>
    </location>
</feature>
<dbReference type="VEuPathDB" id="TriTrypDB:Lsey_0191_0180"/>
<dbReference type="OrthoDB" id="266401at2759"/>
<dbReference type="EMBL" id="LJSK01000191">
    <property type="protein sequence ID" value="KPI85386.1"/>
    <property type="molecule type" value="Genomic_DNA"/>
</dbReference>
<feature type="compositionally biased region" description="Basic residues" evidence="1">
    <location>
        <begin position="285"/>
        <end position="301"/>
    </location>
</feature>
<feature type="compositionally biased region" description="Basic and acidic residues" evidence="1">
    <location>
        <begin position="497"/>
        <end position="515"/>
    </location>
</feature>
<feature type="region of interest" description="Disordered" evidence="1">
    <location>
        <begin position="429"/>
        <end position="639"/>
    </location>
</feature>
<feature type="compositionally biased region" description="Polar residues" evidence="1">
    <location>
        <begin position="607"/>
        <end position="619"/>
    </location>
</feature>
<name>A0A0N0P4J9_LEPSE</name>
<keyword evidence="3" id="KW-1185">Reference proteome</keyword>
<feature type="compositionally biased region" description="Polar residues" evidence="1">
    <location>
        <begin position="460"/>
        <end position="469"/>
    </location>
</feature>
<dbReference type="AlphaFoldDB" id="A0A0N0P4J9"/>
<feature type="compositionally biased region" description="Polar residues" evidence="1">
    <location>
        <begin position="540"/>
        <end position="549"/>
    </location>
</feature>
<feature type="compositionally biased region" description="Low complexity" evidence="1">
    <location>
        <begin position="307"/>
        <end position="317"/>
    </location>
</feature>
<feature type="region of interest" description="Disordered" evidence="1">
    <location>
        <begin position="105"/>
        <end position="125"/>
    </location>
</feature>
<gene>
    <name evidence="2" type="ORF">ABL78_5567</name>
</gene>